<dbReference type="CDD" id="cd03257">
    <property type="entry name" value="ABC_NikE_OppD_transporters"/>
    <property type="match status" value="1"/>
</dbReference>
<dbReference type="GO" id="GO:0016887">
    <property type="term" value="F:ATP hydrolysis activity"/>
    <property type="evidence" value="ECO:0007669"/>
    <property type="project" value="InterPro"/>
</dbReference>
<dbReference type="Proteomes" id="UP000198915">
    <property type="component" value="Unassembled WGS sequence"/>
</dbReference>
<reference evidence="7" key="1">
    <citation type="submission" date="2016-10" db="EMBL/GenBank/DDBJ databases">
        <authorList>
            <person name="Varghese N."/>
            <person name="Submissions S."/>
        </authorList>
    </citation>
    <scope>NUCLEOTIDE SEQUENCE [LARGE SCALE GENOMIC DNA]</scope>
    <source>
        <strain evidence="7">OK042</strain>
    </source>
</reference>
<proteinExistence type="inferred from homology"/>
<evidence type="ECO:0000313" key="7">
    <source>
        <dbReference type="Proteomes" id="UP000198915"/>
    </source>
</evidence>
<evidence type="ECO:0000259" key="5">
    <source>
        <dbReference type="PROSITE" id="PS50893"/>
    </source>
</evidence>
<dbReference type="STRING" id="1884381.SAMN05518846_101378"/>
<organism evidence="6 7">
    <name type="scientific">Brevibacillus centrosporus</name>
    <dbReference type="NCBI Taxonomy" id="54910"/>
    <lineage>
        <taxon>Bacteria</taxon>
        <taxon>Bacillati</taxon>
        <taxon>Bacillota</taxon>
        <taxon>Bacilli</taxon>
        <taxon>Bacillales</taxon>
        <taxon>Paenibacillaceae</taxon>
        <taxon>Brevibacillus</taxon>
    </lineage>
</organism>
<dbReference type="SMART" id="SM00382">
    <property type="entry name" value="AAA"/>
    <property type="match status" value="1"/>
</dbReference>
<dbReference type="InterPro" id="IPR050319">
    <property type="entry name" value="ABC_transp_ATP-bind"/>
</dbReference>
<sequence length="278" mass="30679">MNPLLQVAGIGKEYRKGSQSFHAVSGVDFSIARGETFGLIGESGSGKSTIGKMITGLEHPTSGSLLYDGTPLWTDNKFNRLKPGEMQIVFQDPQSSLDPRMRVQSIIMEPLQALPAAERKAKGTTEKLHALITRVGLKVEHLNRFPHEFSGGQRQRIAIARALITDPAFVVLDEPTSALDVSVQAHVLNLLQELKRERNLTYLFISHNMSVIRYMCDRMAVMQKGRIVETGTVADIFNNPKDAYTQTLLSSLPSLHAKKVDNECSTEQSLEKSASKSS</sequence>
<keyword evidence="4 6" id="KW-0067">ATP-binding</keyword>
<dbReference type="PANTHER" id="PTHR43776:SF7">
    <property type="entry name" value="D,D-DIPEPTIDE TRANSPORT ATP-BINDING PROTEIN DDPF-RELATED"/>
    <property type="match status" value="1"/>
</dbReference>
<dbReference type="RefSeq" id="WP_092266256.1">
    <property type="nucleotide sequence ID" value="NZ_BJOE01000015.1"/>
</dbReference>
<dbReference type="InterPro" id="IPR003439">
    <property type="entry name" value="ABC_transporter-like_ATP-bd"/>
</dbReference>
<dbReference type="InterPro" id="IPR013563">
    <property type="entry name" value="Oligopep_ABC_C"/>
</dbReference>
<dbReference type="GO" id="GO:0005524">
    <property type="term" value="F:ATP binding"/>
    <property type="evidence" value="ECO:0007669"/>
    <property type="project" value="UniProtKB-KW"/>
</dbReference>
<comment type="similarity">
    <text evidence="1">Belongs to the ABC transporter superfamily.</text>
</comment>
<dbReference type="EMBL" id="FORT01000001">
    <property type="protein sequence ID" value="SFI86197.1"/>
    <property type="molecule type" value="Genomic_DNA"/>
</dbReference>
<keyword evidence="7" id="KW-1185">Reference proteome</keyword>
<dbReference type="GeneID" id="301129459"/>
<dbReference type="AlphaFoldDB" id="A0A1I3LNC1"/>
<dbReference type="PANTHER" id="PTHR43776">
    <property type="entry name" value="TRANSPORT ATP-BINDING PROTEIN"/>
    <property type="match status" value="1"/>
</dbReference>
<dbReference type="PROSITE" id="PS00211">
    <property type="entry name" value="ABC_TRANSPORTER_1"/>
    <property type="match status" value="1"/>
</dbReference>
<dbReference type="InterPro" id="IPR017871">
    <property type="entry name" value="ABC_transporter-like_CS"/>
</dbReference>
<dbReference type="InterPro" id="IPR003593">
    <property type="entry name" value="AAA+_ATPase"/>
</dbReference>
<name>A0A1I3LNC1_9BACL</name>
<dbReference type="GO" id="GO:0015833">
    <property type="term" value="P:peptide transport"/>
    <property type="evidence" value="ECO:0007669"/>
    <property type="project" value="InterPro"/>
</dbReference>
<keyword evidence="2" id="KW-0813">Transport</keyword>
<protein>
    <submittedName>
        <fullName evidence="6">Peptide/nickel transport system ATP-binding protein/oligopeptide transport system ATP-binding protein</fullName>
    </submittedName>
</protein>
<dbReference type="SUPFAM" id="SSF52540">
    <property type="entry name" value="P-loop containing nucleoside triphosphate hydrolases"/>
    <property type="match status" value="1"/>
</dbReference>
<evidence type="ECO:0000256" key="4">
    <source>
        <dbReference type="ARBA" id="ARBA00022840"/>
    </source>
</evidence>
<dbReference type="Pfam" id="PF00005">
    <property type="entry name" value="ABC_tran"/>
    <property type="match status" value="1"/>
</dbReference>
<evidence type="ECO:0000256" key="3">
    <source>
        <dbReference type="ARBA" id="ARBA00022741"/>
    </source>
</evidence>
<dbReference type="GO" id="GO:0055085">
    <property type="term" value="P:transmembrane transport"/>
    <property type="evidence" value="ECO:0007669"/>
    <property type="project" value="UniProtKB-ARBA"/>
</dbReference>
<keyword evidence="3" id="KW-0547">Nucleotide-binding</keyword>
<dbReference type="PROSITE" id="PS50893">
    <property type="entry name" value="ABC_TRANSPORTER_2"/>
    <property type="match status" value="1"/>
</dbReference>
<dbReference type="InterPro" id="IPR027417">
    <property type="entry name" value="P-loop_NTPase"/>
</dbReference>
<dbReference type="Pfam" id="PF08352">
    <property type="entry name" value="oligo_HPY"/>
    <property type="match status" value="1"/>
</dbReference>
<feature type="domain" description="ABC transporter" evidence="5">
    <location>
        <begin position="5"/>
        <end position="249"/>
    </location>
</feature>
<accession>A0A1I3LNC1</accession>
<evidence type="ECO:0000256" key="2">
    <source>
        <dbReference type="ARBA" id="ARBA00022448"/>
    </source>
</evidence>
<dbReference type="Gene3D" id="3.40.50.300">
    <property type="entry name" value="P-loop containing nucleotide triphosphate hydrolases"/>
    <property type="match status" value="1"/>
</dbReference>
<evidence type="ECO:0000256" key="1">
    <source>
        <dbReference type="ARBA" id="ARBA00005417"/>
    </source>
</evidence>
<evidence type="ECO:0000313" key="6">
    <source>
        <dbReference type="EMBL" id="SFI86197.1"/>
    </source>
</evidence>
<gene>
    <name evidence="6" type="ORF">SAMN05518846_101378</name>
</gene>